<keyword evidence="8 16" id="KW-0863">Zinc-finger</keyword>
<dbReference type="GO" id="GO:0000139">
    <property type="term" value="C:Golgi membrane"/>
    <property type="evidence" value="ECO:0007669"/>
    <property type="project" value="UniProtKB-SubCell"/>
</dbReference>
<dbReference type="PANTHER" id="PTHR45686">
    <property type="entry name" value="ADP-RIBOSYLATION FACTOR GTPASE ACTIVATING PROTEIN 3, ISOFORM H-RELATED"/>
    <property type="match status" value="1"/>
</dbReference>
<evidence type="ECO:0000256" key="4">
    <source>
        <dbReference type="ARBA" id="ARBA00022468"/>
    </source>
</evidence>
<feature type="domain" description="Arf-GAP" evidence="18">
    <location>
        <begin position="10"/>
        <end position="127"/>
    </location>
</feature>
<keyword evidence="11" id="KW-0653">Protein transport</keyword>
<feature type="compositionally biased region" description="Low complexity" evidence="17">
    <location>
        <begin position="395"/>
        <end position="411"/>
    </location>
</feature>
<keyword evidence="7" id="KW-0479">Metal-binding</keyword>
<protein>
    <recommendedName>
        <fullName evidence="15">ADP-ribosylation factor GTPase-activating protein 3</fullName>
    </recommendedName>
</protein>
<evidence type="ECO:0000256" key="7">
    <source>
        <dbReference type="ARBA" id="ARBA00022723"/>
    </source>
</evidence>
<name>A0A8C2N8N6_CAPHI</name>
<evidence type="ECO:0000256" key="9">
    <source>
        <dbReference type="ARBA" id="ARBA00022833"/>
    </source>
</evidence>
<keyword evidence="13" id="KW-0472">Membrane</keyword>
<dbReference type="PROSITE" id="PS50115">
    <property type="entry name" value="ARFGAP"/>
    <property type="match status" value="1"/>
</dbReference>
<evidence type="ECO:0000256" key="1">
    <source>
        <dbReference type="ARBA" id="ARBA00004255"/>
    </source>
</evidence>
<dbReference type="FunFam" id="1.10.220.150:FF:000004">
    <property type="entry name" value="Putative ADP-ribosylation factor GTPase-activating protein 2"/>
    <property type="match status" value="1"/>
</dbReference>
<dbReference type="SMART" id="SM00105">
    <property type="entry name" value="ArfGap"/>
    <property type="match status" value="1"/>
</dbReference>
<dbReference type="Ensembl" id="ENSCHIT00010002494.1">
    <property type="protein sequence ID" value="ENSCHIP00010001796.1"/>
    <property type="gene ID" value="ENSCHIG00010001208.1"/>
</dbReference>
<evidence type="ECO:0000259" key="18">
    <source>
        <dbReference type="PROSITE" id="PS50115"/>
    </source>
</evidence>
<evidence type="ECO:0000313" key="19">
    <source>
        <dbReference type="Ensembl" id="ENSCHIP00010001796.1"/>
    </source>
</evidence>
<keyword evidence="3" id="KW-0813">Transport</keyword>
<feature type="region of interest" description="Disordered" evidence="17">
    <location>
        <begin position="200"/>
        <end position="231"/>
    </location>
</feature>
<feature type="region of interest" description="Disordered" evidence="17">
    <location>
        <begin position="325"/>
        <end position="421"/>
    </location>
</feature>
<accession>A0A8C2N8N6</accession>
<dbReference type="CDD" id="cd09028">
    <property type="entry name" value="ArfGap_ArfGap3"/>
    <property type="match status" value="1"/>
</dbReference>
<dbReference type="Gene3D" id="1.10.220.150">
    <property type="entry name" value="Arf GTPase activating protein"/>
    <property type="match status" value="1"/>
</dbReference>
<evidence type="ECO:0000256" key="3">
    <source>
        <dbReference type="ARBA" id="ARBA00022448"/>
    </source>
</evidence>
<evidence type="ECO:0000256" key="14">
    <source>
        <dbReference type="ARBA" id="ARBA00037105"/>
    </source>
</evidence>
<dbReference type="GO" id="GO:0015031">
    <property type="term" value="P:protein transport"/>
    <property type="evidence" value="ECO:0007669"/>
    <property type="project" value="UniProtKB-KW"/>
</dbReference>
<feature type="compositionally biased region" description="Polar residues" evidence="17">
    <location>
        <begin position="343"/>
        <end position="364"/>
    </location>
</feature>
<keyword evidence="4" id="KW-0343">GTPase activation</keyword>
<reference evidence="19" key="2">
    <citation type="submission" date="2025-08" db="UniProtKB">
        <authorList>
            <consortium name="Ensembl"/>
        </authorList>
    </citation>
    <scope>IDENTIFICATION</scope>
</reference>
<sequence length="514" mass="55974">MGDPSKQDILTIFKRLRSVPTNKVCFDCGAKNPSWASITYGVFLCIDCSGGHRSLGVHLSFIRSTELDSNWSWFQLRCMQVGGNANASSFFHQHGCDTNDTNAKYNSRAAQLYRERIKGLASQATRKHGTDLWLDSCVLPPSSPPPKEEDFFASHASPEGPEWPLQFTTFPGQWEEDRRPHPGKQCPAFYSLEVSTTGWASAQPEPSLTPRNVDTPPASSEEQGPSVEGLNVPTKAAVGEVSSIIKKKPNQAKRGLGAKKGSLGAQKLSNTCFNEIEKQAQAVDKMNAQEDLLSRAAPKEESIVSSLRLAYKDLEIQMKKDEKLNMSGKKKAESERLGMGFGNSRSGISHSVTSDMQTIEQETPITAKPRKKYGDDSDDSYFTSSSSSCREHRVSSSTSGAELEGEAAATEDAPWEAVGEPRPPQATARLLPGGLRPPGASGVPSASLCESLVLRVSRKGLRFYGTIIYGLEPGSRWCFYIDHTGWIPARDLGVLFVFTCSLSDGNVSAGPPWS</sequence>
<evidence type="ECO:0000256" key="15">
    <source>
        <dbReference type="ARBA" id="ARBA00039243"/>
    </source>
</evidence>
<feature type="compositionally biased region" description="Basic and acidic residues" evidence="17">
    <location>
        <begin position="325"/>
        <end position="336"/>
    </location>
</feature>
<dbReference type="PANTHER" id="PTHR45686:SF1">
    <property type="entry name" value="ADP-RIBOSYLATION FACTOR GTPASE-ACTIVATING PROTEIN 3"/>
    <property type="match status" value="1"/>
</dbReference>
<feature type="compositionally biased region" description="Polar residues" evidence="17">
    <location>
        <begin position="200"/>
        <end position="223"/>
    </location>
</feature>
<comment type="function">
    <text evidence="14">GTPase-activating protein (GAP) for ADP ribosylation factor 1 (ARF1). Hydrolysis of ARF1-bound GTP may lead to dissociation of coatomer from Golgi-derived membranes to allow fusion with target membranes.</text>
</comment>
<proteinExistence type="predicted"/>
<dbReference type="Pfam" id="PF01412">
    <property type="entry name" value="ArfGap"/>
    <property type="match status" value="1"/>
</dbReference>
<evidence type="ECO:0000256" key="11">
    <source>
        <dbReference type="ARBA" id="ARBA00022927"/>
    </source>
</evidence>
<evidence type="ECO:0000256" key="16">
    <source>
        <dbReference type="PROSITE-ProRule" id="PRU00288"/>
    </source>
</evidence>
<dbReference type="InterPro" id="IPR037278">
    <property type="entry name" value="ARFGAP/RecO"/>
</dbReference>
<evidence type="ECO:0000256" key="2">
    <source>
        <dbReference type="ARBA" id="ARBA00004496"/>
    </source>
</evidence>
<dbReference type="SUPFAM" id="SSF57863">
    <property type="entry name" value="ArfGap/RecO-like zinc finger"/>
    <property type="match status" value="1"/>
</dbReference>
<comment type="subcellular location">
    <subcellularLocation>
        <location evidence="2">Cytoplasm</location>
    </subcellularLocation>
    <subcellularLocation>
        <location evidence="1">Golgi apparatus membrane</location>
        <topology evidence="1">Peripheral membrane protein</topology>
        <orientation evidence="1">Cytoplasmic side</orientation>
    </subcellularLocation>
</comment>
<keyword evidence="10" id="KW-0931">ER-Golgi transport</keyword>
<reference evidence="19" key="1">
    <citation type="submission" date="2019-03" db="EMBL/GenBank/DDBJ databases">
        <title>Genome sequencing and reference-guided assembly of Black Bengal Goat (Capra hircus).</title>
        <authorList>
            <person name="Siddiki A.Z."/>
            <person name="Baten A."/>
            <person name="Billah M."/>
            <person name="Alam M.A.U."/>
            <person name="Shawrob K.S.M."/>
            <person name="Saha S."/>
            <person name="Chowdhury M."/>
            <person name="Rahman A.H."/>
            <person name="Stear M."/>
            <person name="Miah G."/>
            <person name="Das G.B."/>
            <person name="Hossain M.M."/>
            <person name="Kumkum M."/>
            <person name="Islam M.S."/>
            <person name="Mollah A.M."/>
            <person name="Ahsan A."/>
            <person name="Tusar F."/>
            <person name="Khan M.K.I."/>
        </authorList>
    </citation>
    <scope>NUCLEOTIDE SEQUENCE [LARGE SCALE GENOMIC DNA]</scope>
</reference>
<evidence type="ECO:0000256" key="17">
    <source>
        <dbReference type="SAM" id="MobiDB-lite"/>
    </source>
</evidence>
<keyword evidence="5" id="KW-0963">Cytoplasm</keyword>
<organism evidence="19">
    <name type="scientific">Capra hircus</name>
    <name type="common">Goat</name>
    <dbReference type="NCBI Taxonomy" id="9925"/>
    <lineage>
        <taxon>Eukaryota</taxon>
        <taxon>Metazoa</taxon>
        <taxon>Chordata</taxon>
        <taxon>Craniata</taxon>
        <taxon>Vertebrata</taxon>
        <taxon>Euteleostomi</taxon>
        <taxon>Mammalia</taxon>
        <taxon>Eutheria</taxon>
        <taxon>Laurasiatheria</taxon>
        <taxon>Artiodactyla</taxon>
        <taxon>Ruminantia</taxon>
        <taxon>Pecora</taxon>
        <taxon>Bovidae</taxon>
        <taxon>Caprinae</taxon>
        <taxon>Capra</taxon>
    </lineage>
</organism>
<evidence type="ECO:0000256" key="12">
    <source>
        <dbReference type="ARBA" id="ARBA00023034"/>
    </source>
</evidence>
<dbReference type="GO" id="GO:0048205">
    <property type="term" value="P:COPI coating of Golgi vesicle"/>
    <property type="evidence" value="ECO:0007669"/>
    <property type="project" value="TreeGrafter"/>
</dbReference>
<keyword evidence="6" id="KW-0597">Phosphoprotein</keyword>
<dbReference type="AlphaFoldDB" id="A0A8C2N8N6"/>
<evidence type="ECO:0000256" key="8">
    <source>
        <dbReference type="ARBA" id="ARBA00022771"/>
    </source>
</evidence>
<dbReference type="InterPro" id="IPR001164">
    <property type="entry name" value="ArfGAP_dom"/>
</dbReference>
<evidence type="ECO:0000256" key="5">
    <source>
        <dbReference type="ARBA" id="ARBA00022490"/>
    </source>
</evidence>
<evidence type="ECO:0000256" key="6">
    <source>
        <dbReference type="ARBA" id="ARBA00022553"/>
    </source>
</evidence>
<feature type="region of interest" description="Disordered" evidence="17">
    <location>
        <begin position="144"/>
        <end position="168"/>
    </location>
</feature>
<keyword evidence="9" id="KW-0862">Zinc</keyword>
<evidence type="ECO:0000256" key="13">
    <source>
        <dbReference type="ARBA" id="ARBA00023136"/>
    </source>
</evidence>
<dbReference type="GO" id="GO:0005096">
    <property type="term" value="F:GTPase activator activity"/>
    <property type="evidence" value="ECO:0007669"/>
    <property type="project" value="UniProtKB-KW"/>
</dbReference>
<keyword evidence="12" id="KW-0333">Golgi apparatus</keyword>
<dbReference type="PRINTS" id="PR00405">
    <property type="entry name" value="REVINTRACTNG"/>
</dbReference>
<evidence type="ECO:0000256" key="10">
    <source>
        <dbReference type="ARBA" id="ARBA00022892"/>
    </source>
</evidence>
<dbReference type="InterPro" id="IPR038508">
    <property type="entry name" value="ArfGAP_dom_sf"/>
</dbReference>
<dbReference type="GO" id="GO:0008270">
    <property type="term" value="F:zinc ion binding"/>
    <property type="evidence" value="ECO:0007669"/>
    <property type="project" value="UniProtKB-KW"/>
</dbReference>